<gene>
    <name evidence="9" type="primary">tauC</name>
    <name evidence="9" type="ORF">GCM10010964_39930</name>
</gene>
<dbReference type="GO" id="GO:0055085">
    <property type="term" value="P:transmembrane transport"/>
    <property type="evidence" value="ECO:0007669"/>
    <property type="project" value="InterPro"/>
</dbReference>
<dbReference type="Pfam" id="PF00528">
    <property type="entry name" value="BPD_transp_1"/>
    <property type="match status" value="1"/>
</dbReference>
<comment type="subcellular location">
    <subcellularLocation>
        <location evidence="1 7">Cell membrane</location>
        <topology evidence="1 7">Multi-pass membrane protein</topology>
    </subcellularLocation>
</comment>
<proteinExistence type="inferred from homology"/>
<evidence type="ECO:0000256" key="4">
    <source>
        <dbReference type="ARBA" id="ARBA00022692"/>
    </source>
</evidence>
<dbReference type="PANTHER" id="PTHR30151:SF20">
    <property type="entry name" value="ABC TRANSPORTER PERMEASE PROTEIN HI_0355-RELATED"/>
    <property type="match status" value="1"/>
</dbReference>
<evidence type="ECO:0000256" key="5">
    <source>
        <dbReference type="ARBA" id="ARBA00022989"/>
    </source>
</evidence>
<organism evidence="9 10">
    <name type="scientific">Caldovatus sediminis</name>
    <dbReference type="NCBI Taxonomy" id="2041189"/>
    <lineage>
        <taxon>Bacteria</taxon>
        <taxon>Pseudomonadati</taxon>
        <taxon>Pseudomonadota</taxon>
        <taxon>Alphaproteobacteria</taxon>
        <taxon>Acetobacterales</taxon>
        <taxon>Roseomonadaceae</taxon>
        <taxon>Caldovatus</taxon>
    </lineage>
</organism>
<dbReference type="InterPro" id="IPR000515">
    <property type="entry name" value="MetI-like"/>
</dbReference>
<dbReference type="Proteomes" id="UP000597507">
    <property type="component" value="Unassembled WGS sequence"/>
</dbReference>
<dbReference type="CDD" id="cd06261">
    <property type="entry name" value="TM_PBP2"/>
    <property type="match status" value="1"/>
</dbReference>
<feature type="transmembrane region" description="Helical" evidence="7">
    <location>
        <begin position="241"/>
        <end position="260"/>
    </location>
</feature>
<evidence type="ECO:0000256" key="1">
    <source>
        <dbReference type="ARBA" id="ARBA00004651"/>
    </source>
</evidence>
<dbReference type="AlphaFoldDB" id="A0A8J2ZFG8"/>
<keyword evidence="6 7" id="KW-0472">Membrane</keyword>
<evidence type="ECO:0000256" key="3">
    <source>
        <dbReference type="ARBA" id="ARBA00022475"/>
    </source>
</evidence>
<comment type="similarity">
    <text evidence="7">Belongs to the binding-protein-dependent transport system permease family.</text>
</comment>
<accession>A0A8J2ZFG8</accession>
<comment type="caution">
    <text evidence="9">The sequence shown here is derived from an EMBL/GenBank/DDBJ whole genome shotgun (WGS) entry which is preliminary data.</text>
</comment>
<feature type="transmembrane region" description="Helical" evidence="7">
    <location>
        <begin position="115"/>
        <end position="140"/>
    </location>
</feature>
<dbReference type="PROSITE" id="PS50928">
    <property type="entry name" value="ABC_TM1"/>
    <property type="match status" value="1"/>
</dbReference>
<feature type="transmembrane region" description="Helical" evidence="7">
    <location>
        <begin position="30"/>
        <end position="51"/>
    </location>
</feature>
<keyword evidence="5 7" id="KW-1133">Transmembrane helix</keyword>
<feature type="transmembrane region" description="Helical" evidence="7">
    <location>
        <begin position="209"/>
        <end position="229"/>
    </location>
</feature>
<evidence type="ECO:0000259" key="8">
    <source>
        <dbReference type="PROSITE" id="PS50928"/>
    </source>
</evidence>
<dbReference type="Gene3D" id="1.10.3720.10">
    <property type="entry name" value="MetI-like"/>
    <property type="match status" value="1"/>
</dbReference>
<protein>
    <submittedName>
        <fullName evidence="9">ABC transporter permease</fullName>
    </submittedName>
</protein>
<keyword evidence="10" id="KW-1185">Reference proteome</keyword>
<dbReference type="InterPro" id="IPR035906">
    <property type="entry name" value="MetI-like_sf"/>
</dbReference>
<evidence type="ECO:0000256" key="7">
    <source>
        <dbReference type="RuleBase" id="RU363032"/>
    </source>
</evidence>
<dbReference type="EMBL" id="BMKS01000018">
    <property type="protein sequence ID" value="GGG48583.1"/>
    <property type="molecule type" value="Genomic_DNA"/>
</dbReference>
<keyword evidence="2 7" id="KW-0813">Transport</keyword>
<keyword evidence="3" id="KW-1003">Cell membrane</keyword>
<evidence type="ECO:0000256" key="6">
    <source>
        <dbReference type="ARBA" id="ARBA00023136"/>
    </source>
</evidence>
<evidence type="ECO:0000313" key="9">
    <source>
        <dbReference type="EMBL" id="GGG48583.1"/>
    </source>
</evidence>
<dbReference type="GO" id="GO:0005886">
    <property type="term" value="C:plasma membrane"/>
    <property type="evidence" value="ECO:0007669"/>
    <property type="project" value="UniProtKB-SubCell"/>
</dbReference>
<reference evidence="9 10" key="1">
    <citation type="journal article" date="2014" name="Int. J. Syst. Evol. Microbiol.">
        <title>Complete genome sequence of Corynebacterium casei LMG S-19264T (=DSM 44701T), isolated from a smear-ripened cheese.</title>
        <authorList>
            <consortium name="US DOE Joint Genome Institute (JGI-PGF)"/>
            <person name="Walter F."/>
            <person name="Albersmeier A."/>
            <person name="Kalinowski J."/>
            <person name="Ruckert C."/>
        </authorList>
    </citation>
    <scope>NUCLEOTIDE SEQUENCE [LARGE SCALE GENOMIC DNA]</scope>
    <source>
        <strain evidence="9 10">CGMCC 1.16330</strain>
    </source>
</reference>
<name>A0A8J2ZFG8_9PROT</name>
<sequence length="283" mass="29970">MSGLAEAAASRRAGAAPLPARRAWPRPAAAAARALVSGIGLIALWWLFVWATDQPHFILPSPARVATALVDRWDIILGHAWITLQEILLGLVLGTVLGAAVALLLMAFPPARRWLLPVLLASQAVPVFAIAPLLTLWMGFGMASKIAMATIIIFFPVASAFYDGLRRTEPGWLDLAAAMGAPRRAVLLRIRLPAALPALASGLRVAAAFAPIGAVVGEWVGASAGLGYLMLHANGRSQTDLMFAALFVLAAMALALWFALDALLRAVLPWQPDRISEGETTTP</sequence>
<dbReference type="PANTHER" id="PTHR30151">
    <property type="entry name" value="ALKANE SULFONATE ABC TRANSPORTER-RELATED, MEMBRANE SUBUNIT"/>
    <property type="match status" value="1"/>
</dbReference>
<feature type="domain" description="ABC transmembrane type-1" evidence="8">
    <location>
        <begin position="80"/>
        <end position="264"/>
    </location>
</feature>
<dbReference type="RefSeq" id="WP_188903480.1">
    <property type="nucleotide sequence ID" value="NZ_BMKS01000018.1"/>
</dbReference>
<keyword evidence="4 7" id="KW-0812">Transmembrane</keyword>
<evidence type="ECO:0000256" key="2">
    <source>
        <dbReference type="ARBA" id="ARBA00022448"/>
    </source>
</evidence>
<dbReference type="SUPFAM" id="SSF161098">
    <property type="entry name" value="MetI-like"/>
    <property type="match status" value="1"/>
</dbReference>
<feature type="transmembrane region" description="Helical" evidence="7">
    <location>
        <begin position="146"/>
        <end position="165"/>
    </location>
</feature>
<feature type="transmembrane region" description="Helical" evidence="7">
    <location>
        <begin position="87"/>
        <end position="108"/>
    </location>
</feature>
<feature type="transmembrane region" description="Helical" evidence="7">
    <location>
        <begin position="186"/>
        <end position="203"/>
    </location>
</feature>
<evidence type="ECO:0000313" key="10">
    <source>
        <dbReference type="Proteomes" id="UP000597507"/>
    </source>
</evidence>